<evidence type="ECO:0000313" key="1">
    <source>
        <dbReference type="EMBL" id="SNT26138.1"/>
    </source>
</evidence>
<dbReference type="Proteomes" id="UP000198393">
    <property type="component" value="Unassembled WGS sequence"/>
</dbReference>
<keyword evidence="2" id="KW-1185">Reference proteome</keyword>
<protein>
    <submittedName>
        <fullName evidence="1">Uncharacterized protein</fullName>
    </submittedName>
</protein>
<organism evidence="1 2">
    <name type="scientific">Ekhidna lutea</name>
    <dbReference type="NCBI Taxonomy" id="447679"/>
    <lineage>
        <taxon>Bacteria</taxon>
        <taxon>Pseudomonadati</taxon>
        <taxon>Bacteroidota</taxon>
        <taxon>Cytophagia</taxon>
        <taxon>Cytophagales</taxon>
        <taxon>Reichenbachiellaceae</taxon>
        <taxon>Ekhidna</taxon>
    </lineage>
</organism>
<name>A0A239L8B3_EKHLU</name>
<dbReference type="AlphaFoldDB" id="A0A239L8B3"/>
<sequence>MINLIENQIIKSDEELLKISSLRNLYLKYFNQLEKLWSDFENKIMNENQASESFFALRSDIKEKIEELDNEVHVRQIPKLLEKTDREEKLYFNNRYG</sequence>
<reference evidence="1 2" key="1">
    <citation type="submission" date="2017-06" db="EMBL/GenBank/DDBJ databases">
        <authorList>
            <person name="Kim H.J."/>
            <person name="Triplett B.A."/>
        </authorList>
    </citation>
    <scope>NUCLEOTIDE SEQUENCE [LARGE SCALE GENOMIC DNA]</scope>
    <source>
        <strain evidence="1 2">DSM 19307</strain>
    </source>
</reference>
<evidence type="ECO:0000313" key="2">
    <source>
        <dbReference type="Proteomes" id="UP000198393"/>
    </source>
</evidence>
<proteinExistence type="predicted"/>
<accession>A0A239L8B3</accession>
<dbReference type="EMBL" id="FZPD01000005">
    <property type="protein sequence ID" value="SNT26138.1"/>
    <property type="molecule type" value="Genomic_DNA"/>
</dbReference>
<gene>
    <name evidence="1" type="ORF">SAMN05421640_3018</name>
</gene>